<dbReference type="Proteomes" id="UP000325787">
    <property type="component" value="Chromosome"/>
</dbReference>
<keyword evidence="1" id="KW-0732">Signal</keyword>
<gene>
    <name evidence="2" type="ORF">EKG83_05595</name>
</gene>
<dbReference type="AlphaFoldDB" id="A0A5Q0GU46"/>
<reference evidence="3" key="1">
    <citation type="journal article" date="2021" name="Curr. Microbiol.">
        <title>Complete genome of nocamycin-producing strain Saccharothrix syringae NRRL B-16468 reveals the biosynthetic potential for secondary metabolites.</title>
        <authorList>
            <person name="Mo X."/>
            <person name="Yang S."/>
        </authorList>
    </citation>
    <scope>NUCLEOTIDE SEQUENCE [LARGE SCALE GENOMIC DNA]</scope>
    <source>
        <strain evidence="3">ATCC 51364 / DSM 43886 / JCM 6844 / KCTC 9398 / NBRC 14523 / NRRL B-16468 / INA 2240</strain>
    </source>
</reference>
<feature type="chain" id="PRO_5024866377" evidence="1">
    <location>
        <begin position="20"/>
        <end position="152"/>
    </location>
</feature>
<name>A0A5Q0GU46_SACSY</name>
<feature type="signal peptide" evidence="1">
    <location>
        <begin position="1"/>
        <end position="19"/>
    </location>
</feature>
<dbReference type="KEGG" id="ssyi:EKG83_05595"/>
<organism evidence="2 3">
    <name type="scientific">Saccharothrix syringae</name>
    <name type="common">Nocardiopsis syringae</name>
    <dbReference type="NCBI Taxonomy" id="103733"/>
    <lineage>
        <taxon>Bacteria</taxon>
        <taxon>Bacillati</taxon>
        <taxon>Actinomycetota</taxon>
        <taxon>Actinomycetes</taxon>
        <taxon>Pseudonocardiales</taxon>
        <taxon>Pseudonocardiaceae</taxon>
        <taxon>Saccharothrix</taxon>
    </lineage>
</organism>
<proteinExistence type="predicted"/>
<dbReference type="SUPFAM" id="SSF54427">
    <property type="entry name" value="NTF2-like"/>
    <property type="match status" value="1"/>
</dbReference>
<evidence type="ECO:0000256" key="1">
    <source>
        <dbReference type="SAM" id="SignalP"/>
    </source>
</evidence>
<dbReference type="PROSITE" id="PS51257">
    <property type="entry name" value="PROKAR_LIPOPROTEIN"/>
    <property type="match status" value="1"/>
</dbReference>
<dbReference type="InterPro" id="IPR032710">
    <property type="entry name" value="NTF2-like_dom_sf"/>
</dbReference>
<dbReference type="OrthoDB" id="3699459at2"/>
<protein>
    <submittedName>
        <fullName evidence="2">Nuclear transport factor 2 family protein</fullName>
    </submittedName>
</protein>
<evidence type="ECO:0000313" key="3">
    <source>
        <dbReference type="Proteomes" id="UP000325787"/>
    </source>
</evidence>
<keyword evidence="3" id="KW-1185">Reference proteome</keyword>
<accession>A0A5Q0GU46</accession>
<dbReference type="EMBL" id="CP034550">
    <property type="protein sequence ID" value="QFZ17010.1"/>
    <property type="molecule type" value="Genomic_DNA"/>
</dbReference>
<sequence>MHRRIGLAALVLAAVAACGAEPPQTGPETPTPSTEAVPVSDADRAAAPGLAERFLQAANAGDSAAVAALFAEDARFDSVGRIYPSRRDIMDRFLDPEVIEAGGRYTVTGSGWYGDRYRVEYDYDTGHGGKEVFYYDYLVRDGLIQDVIGRYS</sequence>
<dbReference type="Gene3D" id="3.10.450.50">
    <property type="match status" value="1"/>
</dbReference>
<evidence type="ECO:0000313" key="2">
    <source>
        <dbReference type="EMBL" id="QFZ17010.1"/>
    </source>
</evidence>